<sequence length="199" mass="22822">MPHTKKTEKVQPKSDKTSKNEVAIEGYDVEETINMKFGGRKTTYTVSNIDLVDKNELGPDNTRVVKPKYVNVKPKEELPVIEKMTTTAVTTSANVIKPVKVISVVPDGKLQYAKIKIIENYERVLQKGYKTEEMLMAVADYHFFADNLVTAAKWYSQLFEFCPDELEPVYYFRYAKSLESIGQTEKAKEMMALYQTKKL</sequence>
<name>A0ABV5GD67_9FLAO</name>
<accession>A0ABV5GD67</accession>
<comment type="caution">
    <text evidence="1">The sequence shown here is derived from an EMBL/GenBank/DDBJ whole genome shotgun (WGS) entry which is preliminary data.</text>
</comment>
<organism evidence="1 2">
    <name type="scientific">Flavobacterium paronense</name>
    <dbReference type="NCBI Taxonomy" id="1392775"/>
    <lineage>
        <taxon>Bacteria</taxon>
        <taxon>Pseudomonadati</taxon>
        <taxon>Bacteroidota</taxon>
        <taxon>Flavobacteriia</taxon>
        <taxon>Flavobacteriales</taxon>
        <taxon>Flavobacteriaceae</taxon>
        <taxon>Flavobacterium</taxon>
    </lineage>
</organism>
<evidence type="ECO:0000313" key="1">
    <source>
        <dbReference type="EMBL" id="MFB9089064.1"/>
    </source>
</evidence>
<dbReference type="SUPFAM" id="SSF48452">
    <property type="entry name" value="TPR-like"/>
    <property type="match status" value="1"/>
</dbReference>
<dbReference type="RefSeq" id="WP_290285657.1">
    <property type="nucleotide sequence ID" value="NZ_JAUFQN010000019.1"/>
</dbReference>
<gene>
    <name evidence="1" type="ORF">ACFFUU_05585</name>
</gene>
<reference evidence="1 2" key="1">
    <citation type="submission" date="2024-09" db="EMBL/GenBank/DDBJ databases">
        <authorList>
            <person name="Sun Q."/>
            <person name="Mori K."/>
        </authorList>
    </citation>
    <scope>NUCLEOTIDE SEQUENCE [LARGE SCALE GENOMIC DNA]</scope>
    <source>
        <strain evidence="1 2">CECT 8460</strain>
    </source>
</reference>
<dbReference type="InterPro" id="IPR011990">
    <property type="entry name" value="TPR-like_helical_dom_sf"/>
</dbReference>
<keyword evidence="2" id="KW-1185">Reference proteome</keyword>
<dbReference type="EMBL" id="JBHMFB010000014">
    <property type="protein sequence ID" value="MFB9089064.1"/>
    <property type="molecule type" value="Genomic_DNA"/>
</dbReference>
<protein>
    <submittedName>
        <fullName evidence="1">Tol-pal system YbgF family protein</fullName>
    </submittedName>
</protein>
<dbReference type="Proteomes" id="UP001589576">
    <property type="component" value="Unassembled WGS sequence"/>
</dbReference>
<evidence type="ECO:0000313" key="2">
    <source>
        <dbReference type="Proteomes" id="UP001589576"/>
    </source>
</evidence>
<proteinExistence type="predicted"/>